<evidence type="ECO:0000313" key="4">
    <source>
        <dbReference type="Proteomes" id="UP001165405"/>
    </source>
</evidence>
<accession>A0AA41U6S9</accession>
<comment type="caution">
    <text evidence="3">The sequence shown here is derived from an EMBL/GenBank/DDBJ whole genome shotgun (WGS) entry which is preliminary data.</text>
</comment>
<feature type="region of interest" description="Disordered" evidence="1">
    <location>
        <begin position="490"/>
        <end position="520"/>
    </location>
</feature>
<evidence type="ECO:0000256" key="1">
    <source>
        <dbReference type="SAM" id="MobiDB-lite"/>
    </source>
</evidence>
<reference evidence="3" key="1">
    <citation type="submission" date="2022-01" db="EMBL/GenBank/DDBJ databases">
        <title>Antribacter sp. nov., isolated from Guizhou of China.</title>
        <authorList>
            <person name="Chengliang C."/>
            <person name="Ya Z."/>
        </authorList>
    </citation>
    <scope>NUCLEOTIDE SEQUENCE</scope>
    <source>
        <strain evidence="3">KLBMP 9083</strain>
    </source>
</reference>
<keyword evidence="3" id="KW-0255">Endonuclease</keyword>
<dbReference type="InterPro" id="IPR003615">
    <property type="entry name" value="HNH_nuc"/>
</dbReference>
<feature type="region of interest" description="Disordered" evidence="1">
    <location>
        <begin position="296"/>
        <end position="347"/>
    </location>
</feature>
<protein>
    <submittedName>
        <fullName evidence="3">HNH endonuclease</fullName>
    </submittedName>
</protein>
<keyword evidence="4" id="KW-1185">Reference proteome</keyword>
<dbReference type="AlphaFoldDB" id="A0AA41U6S9"/>
<organism evidence="3 4">
    <name type="scientific">Antribacter soli</name>
    <dbReference type="NCBI Taxonomy" id="2910976"/>
    <lineage>
        <taxon>Bacteria</taxon>
        <taxon>Bacillati</taxon>
        <taxon>Actinomycetota</taxon>
        <taxon>Actinomycetes</taxon>
        <taxon>Micrococcales</taxon>
        <taxon>Promicromonosporaceae</taxon>
        <taxon>Antribacter</taxon>
    </lineage>
</organism>
<evidence type="ECO:0000313" key="3">
    <source>
        <dbReference type="EMBL" id="MCF4120766.1"/>
    </source>
</evidence>
<evidence type="ECO:0000259" key="2">
    <source>
        <dbReference type="SMART" id="SM00507"/>
    </source>
</evidence>
<dbReference type="EMBL" id="JAKGSG010000023">
    <property type="protein sequence ID" value="MCF4120766.1"/>
    <property type="molecule type" value="Genomic_DNA"/>
</dbReference>
<dbReference type="Proteomes" id="UP001165405">
    <property type="component" value="Unassembled WGS sequence"/>
</dbReference>
<dbReference type="CDD" id="cd00085">
    <property type="entry name" value="HNHc"/>
    <property type="match status" value="1"/>
</dbReference>
<sequence>MTTSPDTTPPAQPTGLGPESVRAVVPAYFAEALSIPARPSMEDYQEAVAEAVELQEQMNALAGRQMLAVARASRLATALEDQILATDTPRVRELDPDRAAELARRAVTTEIAKALTIGPRSSAQLLDTAVVLTDVAPRTLATLCAGTVTARHAHLMAGVVGGLEPETAASVEATVLAPTPTSPVPGPETFARRLRRARDLAHPVPLEVRHADAVEQRGVWVDPAPDGMATLTALLPAEVAHAAHDRLTQTARAAGIGDGSRTLAQLRADVLADLLLDDGTTDLGLTRAAEAGALSTTGTQVGVPNTAGTGGATGDDSDTRPANPAAGGATGAGMAGPPALDCPPDPREPGVLARIARRIIPKVHVTVPVQTLLGGSAPATLDGHIPLDPDTARALVAHAPSFKRVLTHPETGAVLSVGRDSYTVPADLRDWLLVRDVTCRFPGCGRPALRTDLDHTTDWGAGGGTSADNLAHLCRAHHTLKHQTAWTLQTGDTTGNTTGQGVRATGSAASAPGAPGDGALTWTSPAGRRYASSSENAITTGRLTPATIASLVPGTDLDLDEPDGPPPF</sequence>
<dbReference type="RefSeq" id="WP_236088537.1">
    <property type="nucleotide sequence ID" value="NZ_JAKGSG010000023.1"/>
</dbReference>
<keyword evidence="3" id="KW-0540">Nuclease</keyword>
<name>A0AA41U6S9_9MICO</name>
<dbReference type="GO" id="GO:0004519">
    <property type="term" value="F:endonuclease activity"/>
    <property type="evidence" value="ECO:0007669"/>
    <property type="project" value="UniProtKB-KW"/>
</dbReference>
<keyword evidence="3" id="KW-0378">Hydrolase</keyword>
<proteinExistence type="predicted"/>
<feature type="domain" description="HNH nuclease" evidence="2">
    <location>
        <begin position="427"/>
        <end position="479"/>
    </location>
</feature>
<gene>
    <name evidence="3" type="ORF">L1785_07225</name>
</gene>
<dbReference type="SMART" id="SM00507">
    <property type="entry name" value="HNHc"/>
    <property type="match status" value="1"/>
</dbReference>
<feature type="compositionally biased region" description="Low complexity" evidence="1">
    <location>
        <begin position="490"/>
        <end position="519"/>
    </location>
</feature>